<feature type="domain" description="Smr" evidence="9">
    <location>
        <begin position="713"/>
        <end position="788"/>
    </location>
</feature>
<dbReference type="CDD" id="cd03280">
    <property type="entry name" value="ABC_MutS2"/>
    <property type="match status" value="1"/>
</dbReference>
<dbReference type="GO" id="GO:0140664">
    <property type="term" value="F:ATP-dependent DNA damage sensor activity"/>
    <property type="evidence" value="ECO:0007669"/>
    <property type="project" value="InterPro"/>
</dbReference>
<dbReference type="SUPFAM" id="SSF48334">
    <property type="entry name" value="DNA repair protein MutS, domain III"/>
    <property type="match status" value="1"/>
</dbReference>
<comment type="subunit">
    <text evidence="7">Homodimer. Binds to stalled ribosomes, contacting rRNA.</text>
</comment>
<reference evidence="10 11" key="1">
    <citation type="submission" date="2018-12" db="EMBL/GenBank/DDBJ databases">
        <title>Lysinibacillus antri sp. nov., isolated from a cave soil.</title>
        <authorList>
            <person name="Narsing Rao M.P."/>
            <person name="Zhang H."/>
            <person name="Dong Z.-Y."/>
            <person name="Niu X.-K."/>
            <person name="Zhang K."/>
            <person name="Fang B.-Z."/>
            <person name="Kang Y.-Q."/>
            <person name="Xiao M."/>
            <person name="Li W.-J."/>
        </authorList>
    </citation>
    <scope>NUCLEOTIDE SEQUENCE [LARGE SCALE GENOMIC DNA]</scope>
    <source>
        <strain evidence="10 11">SYSU K30002</strain>
    </source>
</reference>
<feature type="binding site" evidence="7">
    <location>
        <begin position="337"/>
        <end position="344"/>
    </location>
    <ligand>
        <name>ATP</name>
        <dbReference type="ChEBI" id="CHEBI:30616"/>
    </ligand>
</feature>
<dbReference type="InterPro" id="IPR000432">
    <property type="entry name" value="DNA_mismatch_repair_MutS_C"/>
</dbReference>
<dbReference type="InterPro" id="IPR045076">
    <property type="entry name" value="MutS"/>
</dbReference>
<keyword evidence="11" id="KW-1185">Reference proteome</keyword>
<keyword evidence="1 7" id="KW-0699">rRNA-binding</keyword>
<dbReference type="GO" id="GO:0019843">
    <property type="term" value="F:rRNA binding"/>
    <property type="evidence" value="ECO:0007669"/>
    <property type="project" value="UniProtKB-UniRule"/>
</dbReference>
<dbReference type="GO" id="GO:0045910">
    <property type="term" value="P:negative regulation of DNA recombination"/>
    <property type="evidence" value="ECO:0007669"/>
    <property type="project" value="InterPro"/>
</dbReference>
<dbReference type="PANTHER" id="PTHR48466">
    <property type="entry name" value="OS10G0509000 PROTEIN-RELATED"/>
    <property type="match status" value="1"/>
</dbReference>
<dbReference type="GO" id="GO:0016887">
    <property type="term" value="F:ATP hydrolysis activity"/>
    <property type="evidence" value="ECO:0007669"/>
    <property type="project" value="InterPro"/>
</dbReference>
<evidence type="ECO:0000259" key="9">
    <source>
        <dbReference type="PROSITE" id="PS50828"/>
    </source>
</evidence>
<dbReference type="AlphaFoldDB" id="A0A3S0P1L8"/>
<dbReference type="PANTHER" id="PTHR48466:SF2">
    <property type="entry name" value="OS10G0509000 PROTEIN"/>
    <property type="match status" value="1"/>
</dbReference>
<dbReference type="Pfam" id="PF00488">
    <property type="entry name" value="MutS_V"/>
    <property type="match status" value="1"/>
</dbReference>
<proteinExistence type="inferred from homology"/>
<dbReference type="SMART" id="SM00534">
    <property type="entry name" value="MUTSac"/>
    <property type="match status" value="1"/>
</dbReference>
<evidence type="ECO:0000256" key="5">
    <source>
        <dbReference type="ARBA" id="ARBA00022884"/>
    </source>
</evidence>
<dbReference type="InterPro" id="IPR036063">
    <property type="entry name" value="Smr_dom_sf"/>
</dbReference>
<sequence length="788" mass="88141">MIAQRALRTLEYDKVREQVANFCTSTLGKNAIEQLIPETEFERVVELLEEMDEGLSILRVKGNVPMGGIFDVRPHAKRAQIGGMLSPIELMEIASTIRASRILRNFIEDLEQEGDIQIPHFIERKEQLPILTALQHEINDCIDDNGAVLDSASTTLRSIRQSLRSEEAKVRQKLESLTRGSNATKMLSDAIVTIRNDRFVIPVKQEYRGHYGGIVHDQSSSGQTLFIEPESVVQANNEIGRLKIKEKVEIERILTVLSAKVQEVSHDIFVLVQILGDIDVILAKGKYGQANKCTMPKMNEDGYIRLVRARHPLISIEEAVPNTIEFGRDITAIVITGPNTGGKTVTLKTVGLCTLMAQAGLPVPALDGSELAVFDQLFADIGDEQSIEQSLSTFSSHMVNIVDILSKFDSRSLVLFDELGAGTDPQEGAALAISILDEVVGRGARVMATTHYPELKAYGYNRPGVVNASVEFDVETLSPTYRLLIGVPGRSNAFEISKRLGLKESIIEQAKSFTGTDRHEVESMIASLEESRRRSEREAEEAHILLEEAKELHEQLAERIKTYDEKKENLEKKAKDKARKIVDQAKEEAEKVIAELRQMRENANKAVKDHEIIEAKKRLDEAAPKENPVLKKQAQLRERSQNLKVGDEVKVISYGQKGTLIDKVSETEWVVQIGILKMKLEESDLQFVKPDKEKQTVAMTNVRNRNSHVKLELDLRGERYEDAILRTEKYIDDALLANYPRVSIIHGKGTGALRQGIQSYLKGHKRVKSFRYGEAGEGGFGVTVVELK</sequence>
<keyword evidence="7 10" id="KW-0255">Endonuclease</keyword>
<dbReference type="InterPro" id="IPR027417">
    <property type="entry name" value="P-loop_NTPase"/>
</dbReference>
<keyword evidence="8" id="KW-0175">Coiled coil</keyword>
<evidence type="ECO:0000256" key="3">
    <source>
        <dbReference type="ARBA" id="ARBA00022801"/>
    </source>
</evidence>
<dbReference type="EMBL" id="RYYR01000046">
    <property type="protein sequence ID" value="RUL46492.1"/>
    <property type="molecule type" value="Genomic_DNA"/>
</dbReference>
<dbReference type="Pfam" id="PF01713">
    <property type="entry name" value="Smr"/>
    <property type="match status" value="1"/>
</dbReference>
<dbReference type="RefSeq" id="WP_126660791.1">
    <property type="nucleotide sequence ID" value="NZ_RYYR01000046.1"/>
</dbReference>
<evidence type="ECO:0000313" key="10">
    <source>
        <dbReference type="EMBL" id="RUL46492.1"/>
    </source>
</evidence>
<name>A0A3S0P1L8_9BACI</name>
<keyword evidence="4 7" id="KW-0067">ATP-binding</keyword>
<comment type="function">
    <text evidence="7">Endonuclease that is involved in the suppression of homologous recombination and thus may have a key role in the control of bacterial genetic diversity.</text>
</comment>
<comment type="similarity">
    <text evidence="7">Belongs to the DNA mismatch repair MutS family. MutS2 subfamily.</text>
</comment>
<keyword evidence="6 7" id="KW-0238">DNA-binding</keyword>
<dbReference type="InterPro" id="IPR046893">
    <property type="entry name" value="MSSS"/>
</dbReference>
<dbReference type="InterPro" id="IPR005747">
    <property type="entry name" value="MutS2"/>
</dbReference>
<evidence type="ECO:0000256" key="8">
    <source>
        <dbReference type="SAM" id="Coils"/>
    </source>
</evidence>
<dbReference type="PIRSF" id="PIRSF005814">
    <property type="entry name" value="MutS_YshD"/>
    <property type="match status" value="1"/>
</dbReference>
<keyword evidence="5 7" id="KW-0694">RNA-binding</keyword>
<keyword evidence="2 7" id="KW-0547">Nucleotide-binding</keyword>
<dbReference type="HAMAP" id="MF_00092">
    <property type="entry name" value="MutS2"/>
    <property type="match status" value="1"/>
</dbReference>
<evidence type="ECO:0000256" key="4">
    <source>
        <dbReference type="ARBA" id="ARBA00022840"/>
    </source>
</evidence>
<dbReference type="EC" id="3.6.4.-" evidence="7"/>
<dbReference type="Gene3D" id="3.40.50.300">
    <property type="entry name" value="P-loop containing nucleotide triphosphate hydrolases"/>
    <property type="match status" value="1"/>
</dbReference>
<dbReference type="InterPro" id="IPR002625">
    <property type="entry name" value="Smr_dom"/>
</dbReference>
<dbReference type="InterPro" id="IPR007696">
    <property type="entry name" value="DNA_mismatch_repair_MutS_core"/>
</dbReference>
<evidence type="ECO:0000313" key="11">
    <source>
        <dbReference type="Proteomes" id="UP000287910"/>
    </source>
</evidence>
<dbReference type="PROSITE" id="PS00486">
    <property type="entry name" value="DNA_MISMATCH_REPAIR_2"/>
    <property type="match status" value="1"/>
</dbReference>
<dbReference type="NCBIfam" id="TIGR01069">
    <property type="entry name" value="mutS2"/>
    <property type="match status" value="1"/>
</dbReference>
<accession>A0A3S0P1L8</accession>
<evidence type="ECO:0000256" key="1">
    <source>
        <dbReference type="ARBA" id="ARBA00022730"/>
    </source>
</evidence>
<feature type="coiled-coil region" evidence="8">
    <location>
        <begin position="518"/>
        <end position="616"/>
    </location>
</feature>
<dbReference type="SMART" id="SM00463">
    <property type="entry name" value="SMR"/>
    <property type="match status" value="1"/>
</dbReference>
<dbReference type="PROSITE" id="PS50828">
    <property type="entry name" value="SMR"/>
    <property type="match status" value="1"/>
</dbReference>
<dbReference type="GO" id="GO:0004519">
    <property type="term" value="F:endonuclease activity"/>
    <property type="evidence" value="ECO:0007669"/>
    <property type="project" value="UniProtKB-UniRule"/>
</dbReference>
<dbReference type="EC" id="3.1.-.-" evidence="7"/>
<gene>
    <name evidence="7" type="primary">mutS2</name>
    <name evidence="7" type="synonym">rqcU</name>
    <name evidence="10" type="ORF">EK386_19160</name>
</gene>
<comment type="caution">
    <text evidence="10">The sequence shown here is derived from an EMBL/GenBank/DDBJ whole genome shotgun (WGS) entry which is preliminary data.</text>
</comment>
<dbReference type="SUPFAM" id="SSF160443">
    <property type="entry name" value="SMR domain-like"/>
    <property type="match status" value="1"/>
</dbReference>
<dbReference type="FunFam" id="3.40.50.300:FF:000830">
    <property type="entry name" value="Endonuclease MutS2"/>
    <property type="match status" value="1"/>
</dbReference>
<protein>
    <recommendedName>
        <fullName evidence="7">Endonuclease MutS2</fullName>
        <ecNumber evidence="7">3.1.-.-</ecNumber>
    </recommendedName>
    <alternativeName>
        <fullName evidence="7">Ribosome-associated protein quality control-upstream factor</fullName>
        <shortName evidence="7">RQC-upstream factor</shortName>
        <shortName evidence="7">RqcU</shortName>
        <ecNumber evidence="7">3.6.4.-</ecNumber>
    </alternativeName>
</protein>
<dbReference type="GO" id="GO:0043023">
    <property type="term" value="F:ribosomal large subunit binding"/>
    <property type="evidence" value="ECO:0007669"/>
    <property type="project" value="UniProtKB-UniRule"/>
</dbReference>
<evidence type="ECO:0000256" key="6">
    <source>
        <dbReference type="ARBA" id="ARBA00023125"/>
    </source>
</evidence>
<evidence type="ECO:0000256" key="7">
    <source>
        <dbReference type="HAMAP-Rule" id="MF_00092"/>
    </source>
</evidence>
<organism evidence="10 11">
    <name type="scientific">Lysinibacillus antri</name>
    <dbReference type="NCBI Taxonomy" id="2498145"/>
    <lineage>
        <taxon>Bacteria</taxon>
        <taxon>Bacillati</taxon>
        <taxon>Bacillota</taxon>
        <taxon>Bacilli</taxon>
        <taxon>Bacillales</taxon>
        <taxon>Bacillaceae</taxon>
        <taxon>Lysinibacillus</taxon>
    </lineage>
</organism>
<dbReference type="GO" id="GO:0006298">
    <property type="term" value="P:mismatch repair"/>
    <property type="evidence" value="ECO:0007669"/>
    <property type="project" value="InterPro"/>
</dbReference>
<comment type="function">
    <text evidence="7">Acts as a ribosome collision sensor, splitting the ribosome into its 2 subunits. Detects stalled/collided 70S ribosomes which it binds and splits by an ATP-hydrolysis driven conformational change. Acts upstream of the ribosome quality control system (RQC), a ribosome-associated complex that mediates the extraction of incompletely synthesized nascent chains from stalled ribosomes and their subsequent degradation. Probably generates substrates for RQC.</text>
</comment>
<dbReference type="GO" id="GO:0030983">
    <property type="term" value="F:mismatched DNA binding"/>
    <property type="evidence" value="ECO:0007669"/>
    <property type="project" value="InterPro"/>
</dbReference>
<dbReference type="Pfam" id="PF20297">
    <property type="entry name" value="MSSS"/>
    <property type="match status" value="1"/>
</dbReference>
<dbReference type="SUPFAM" id="SSF52540">
    <property type="entry name" value="P-loop containing nucleoside triphosphate hydrolases"/>
    <property type="match status" value="1"/>
</dbReference>
<dbReference type="GO" id="GO:0072344">
    <property type="term" value="P:rescue of stalled ribosome"/>
    <property type="evidence" value="ECO:0007669"/>
    <property type="project" value="UniProtKB-UniRule"/>
</dbReference>
<dbReference type="InterPro" id="IPR036187">
    <property type="entry name" value="DNA_mismatch_repair_MutS_sf"/>
</dbReference>
<evidence type="ECO:0000256" key="2">
    <source>
        <dbReference type="ARBA" id="ARBA00022741"/>
    </source>
</evidence>
<keyword evidence="7" id="KW-0540">Nuclease</keyword>
<dbReference type="GO" id="GO:0005524">
    <property type="term" value="F:ATP binding"/>
    <property type="evidence" value="ECO:0007669"/>
    <property type="project" value="UniProtKB-UniRule"/>
</dbReference>
<dbReference type="Gene3D" id="3.30.1370.110">
    <property type="match status" value="1"/>
</dbReference>
<dbReference type="SMART" id="SM00533">
    <property type="entry name" value="MUTSd"/>
    <property type="match status" value="1"/>
</dbReference>
<keyword evidence="3 7" id="KW-0378">Hydrolase</keyword>
<dbReference type="Proteomes" id="UP000287910">
    <property type="component" value="Unassembled WGS sequence"/>
</dbReference>